<sequence length="120" mass="14258">MVDREHGTSKFLCKIPPRSFPTALERKMYFMCGYVKRRRKVKRTRLSECTTSGVLPIYRPPSYLCSFTVDSETQWCIRRRTYFLLSRSRLETDSRRLSFCVCVLVDDDHDGDYKYVAYIS</sequence>
<evidence type="ECO:0000313" key="2">
    <source>
        <dbReference type="Proteomes" id="UP001642540"/>
    </source>
</evidence>
<comment type="caution">
    <text evidence="1">The sequence shown here is derived from an EMBL/GenBank/DDBJ whole genome shotgun (WGS) entry which is preliminary data.</text>
</comment>
<keyword evidence="2" id="KW-1185">Reference proteome</keyword>
<protein>
    <submittedName>
        <fullName evidence="1">Uncharacterized protein</fullName>
    </submittedName>
</protein>
<evidence type="ECO:0000313" key="1">
    <source>
        <dbReference type="EMBL" id="CAL8088136.1"/>
    </source>
</evidence>
<dbReference type="EMBL" id="CAXLJM020000022">
    <property type="protein sequence ID" value="CAL8088136.1"/>
    <property type="molecule type" value="Genomic_DNA"/>
</dbReference>
<proteinExistence type="predicted"/>
<organism evidence="1 2">
    <name type="scientific">Orchesella dallaii</name>
    <dbReference type="NCBI Taxonomy" id="48710"/>
    <lineage>
        <taxon>Eukaryota</taxon>
        <taxon>Metazoa</taxon>
        <taxon>Ecdysozoa</taxon>
        <taxon>Arthropoda</taxon>
        <taxon>Hexapoda</taxon>
        <taxon>Collembola</taxon>
        <taxon>Entomobryomorpha</taxon>
        <taxon>Entomobryoidea</taxon>
        <taxon>Orchesellidae</taxon>
        <taxon>Orchesellinae</taxon>
        <taxon>Orchesella</taxon>
    </lineage>
</organism>
<dbReference type="Proteomes" id="UP001642540">
    <property type="component" value="Unassembled WGS sequence"/>
</dbReference>
<reference evidence="1 2" key="1">
    <citation type="submission" date="2024-08" db="EMBL/GenBank/DDBJ databases">
        <authorList>
            <person name="Cucini C."/>
            <person name="Frati F."/>
        </authorList>
    </citation>
    <scope>NUCLEOTIDE SEQUENCE [LARGE SCALE GENOMIC DNA]</scope>
</reference>
<name>A0ABP1QA71_9HEXA</name>
<accession>A0ABP1QA71</accession>
<gene>
    <name evidence="1" type="ORF">ODALV1_LOCUS6959</name>
</gene>